<comment type="caution">
    <text evidence="2">The sequence shown here is derived from an EMBL/GenBank/DDBJ whole genome shotgun (WGS) entry which is preliminary data.</text>
</comment>
<evidence type="ECO:0000313" key="3">
    <source>
        <dbReference type="Proteomes" id="UP000460290"/>
    </source>
</evidence>
<keyword evidence="1" id="KW-0732">Signal</keyword>
<evidence type="ECO:0000313" key="2">
    <source>
        <dbReference type="EMBL" id="MXO83683.1"/>
    </source>
</evidence>
<proteinExistence type="predicted"/>
<dbReference type="AlphaFoldDB" id="A0A844Z9K5"/>
<accession>A0A844Z9K5</accession>
<organism evidence="2 3">
    <name type="scientific">Pontixanthobacter aestiaquae</name>
    <dbReference type="NCBI Taxonomy" id="1509367"/>
    <lineage>
        <taxon>Bacteria</taxon>
        <taxon>Pseudomonadati</taxon>
        <taxon>Pseudomonadota</taxon>
        <taxon>Alphaproteobacteria</taxon>
        <taxon>Sphingomonadales</taxon>
        <taxon>Erythrobacteraceae</taxon>
        <taxon>Pontixanthobacter</taxon>
    </lineage>
</organism>
<keyword evidence="3" id="KW-1185">Reference proteome</keyword>
<dbReference type="Proteomes" id="UP000460290">
    <property type="component" value="Unassembled WGS sequence"/>
</dbReference>
<gene>
    <name evidence="2" type="ORF">GRI35_09950</name>
</gene>
<dbReference type="OrthoDB" id="7428252at2"/>
<protein>
    <submittedName>
        <fullName evidence="2">Uncharacterized protein</fullName>
    </submittedName>
</protein>
<feature type="chain" id="PRO_5033067204" evidence="1">
    <location>
        <begin position="24"/>
        <end position="261"/>
    </location>
</feature>
<evidence type="ECO:0000256" key="1">
    <source>
        <dbReference type="SAM" id="SignalP"/>
    </source>
</evidence>
<dbReference type="EMBL" id="WTYZ01000001">
    <property type="protein sequence ID" value="MXO83683.1"/>
    <property type="molecule type" value="Genomic_DNA"/>
</dbReference>
<feature type="signal peptide" evidence="1">
    <location>
        <begin position="1"/>
        <end position="23"/>
    </location>
</feature>
<sequence>MKSASTLIAGVAVVLAAPLAAQSAPPSVPKRFEIVQLPKVQERENPRAIPSDTMRIMQKKFARCVYRRHREEADSFLQNSDYVQADLLALGLTKGELYRSFSAQHCMRLARTRGLRSFSVDMPVKVMRRILVEEAYLANAKKPLQLDQSGPEFLDRDFVGGQPTTQAKAMTMFGDCIVFADISKSDALLRTSPESTEESVAIQNLLPAMSACIAEGADVELTAERIRAVVAEGLYARQAYHVQYLSQQDASQDGNLEVDTE</sequence>
<name>A0A844Z9K5_9SPHN</name>
<reference evidence="2 3" key="1">
    <citation type="submission" date="2019-12" db="EMBL/GenBank/DDBJ databases">
        <title>Genomic-based taxomic classification of the family Erythrobacteraceae.</title>
        <authorList>
            <person name="Xu L."/>
        </authorList>
    </citation>
    <scope>NUCLEOTIDE SEQUENCE [LARGE SCALE GENOMIC DNA]</scope>
    <source>
        <strain evidence="2 3">KCTC 42006</strain>
    </source>
</reference>
<dbReference type="RefSeq" id="WP_160614017.1">
    <property type="nucleotide sequence ID" value="NZ_JAUFQM010000001.1"/>
</dbReference>